<dbReference type="Gene3D" id="1.10.1200.10">
    <property type="entry name" value="ACP-like"/>
    <property type="match status" value="1"/>
</dbReference>
<sequence length="440" mass="49656">MTTTRNDIIAAIETVLRERLANRHMAAFGPDARLGPDLALDSLMTMNLLLHLETDHGLVAPEEAIATRAAETVGDFADLYLAAPAATGETAATPITASEAFDEAARREGVHGEDYIDIKVHCFVSCVADAMKRAPGVDHRPLYFGVWDAPFVTGDGSFMKYHEAGMDQEFFRTWAERLYGCTVRPWYDARRTKAENLTRMNHLLARRTPHEDIMVMLDMFHLQGRENIFNKNPFPHYLLLERTEDAATWLVRDVDYRWEGRMPVVDVAAAISQPTVEGGYVIDRAGAHPPHREDLAAYFEESLKRRNPLMDSLREIVAIHAGPGRTLAGIEAAVAEFPILLVRKYAYEHGFAFFWRALRHDTESFEAWCEEIEALIQGLRALNYDLLKLARTGERTQIPGVLAAIDRVDQRETRIKRALVAAYEEWLARTEPRLEAAVAV</sequence>
<keyword evidence="2" id="KW-1185">Reference proteome</keyword>
<dbReference type="Pfam" id="PF19468">
    <property type="entry name" value="DUF6005"/>
    <property type="match status" value="1"/>
</dbReference>
<organism evidence="1 2">
    <name type="scientific">Acuticoccus sediminis</name>
    <dbReference type="NCBI Taxonomy" id="2184697"/>
    <lineage>
        <taxon>Bacteria</taxon>
        <taxon>Pseudomonadati</taxon>
        <taxon>Pseudomonadota</taxon>
        <taxon>Alphaproteobacteria</taxon>
        <taxon>Hyphomicrobiales</taxon>
        <taxon>Amorphaceae</taxon>
        <taxon>Acuticoccus</taxon>
    </lineage>
</organism>
<protein>
    <submittedName>
        <fullName evidence="1">Phosphopantetheine-binding protein</fullName>
    </submittedName>
</protein>
<gene>
    <name evidence="1" type="ORF">DLJ53_02265</name>
</gene>
<reference evidence="1 2" key="1">
    <citation type="submission" date="2018-05" db="EMBL/GenBank/DDBJ databases">
        <title>Acuticoccus sediminis sp. nov., isolated from deep-sea sediment of Indian Ocean.</title>
        <authorList>
            <person name="Liu X."/>
            <person name="Lai Q."/>
            <person name="Du Y."/>
            <person name="Sun F."/>
            <person name="Zhang X."/>
            <person name="Wang S."/>
            <person name="Shao Z."/>
        </authorList>
    </citation>
    <scope>NUCLEOTIDE SEQUENCE [LARGE SCALE GENOMIC DNA]</scope>
    <source>
        <strain evidence="1 2">PTG4-2</strain>
    </source>
</reference>
<dbReference type="AlphaFoldDB" id="A0A8B2NVI3"/>
<dbReference type="Proteomes" id="UP000249590">
    <property type="component" value="Unassembled WGS sequence"/>
</dbReference>
<dbReference type="RefSeq" id="WP_111341975.1">
    <property type="nucleotide sequence ID" value="NZ_QHHQ01000001.1"/>
</dbReference>
<evidence type="ECO:0000313" key="2">
    <source>
        <dbReference type="Proteomes" id="UP000249590"/>
    </source>
</evidence>
<name>A0A8B2NVI3_9HYPH</name>
<proteinExistence type="predicted"/>
<evidence type="ECO:0000313" key="1">
    <source>
        <dbReference type="EMBL" id="RAI03363.1"/>
    </source>
</evidence>
<comment type="caution">
    <text evidence="1">The sequence shown here is derived from an EMBL/GenBank/DDBJ whole genome shotgun (WGS) entry which is preliminary data.</text>
</comment>
<dbReference type="InterPro" id="IPR046047">
    <property type="entry name" value="DUF6005"/>
</dbReference>
<dbReference type="EMBL" id="QHHQ01000001">
    <property type="protein sequence ID" value="RAI03363.1"/>
    <property type="molecule type" value="Genomic_DNA"/>
</dbReference>
<dbReference type="SUPFAM" id="SSF47336">
    <property type="entry name" value="ACP-like"/>
    <property type="match status" value="1"/>
</dbReference>
<dbReference type="OrthoDB" id="177586at2"/>
<accession>A0A8B2NVI3</accession>
<dbReference type="InterPro" id="IPR036736">
    <property type="entry name" value="ACP-like_sf"/>
</dbReference>